<dbReference type="STRING" id="4081.A0A3Q7I5Z5"/>
<keyword evidence="3" id="KW-0472">Membrane</keyword>
<dbReference type="InterPro" id="IPR003245">
    <property type="entry name" value="Phytocyanin_dom"/>
</dbReference>
<feature type="transmembrane region" description="Helical" evidence="3">
    <location>
        <begin position="162"/>
        <end position="182"/>
    </location>
</feature>
<dbReference type="InterPro" id="IPR008972">
    <property type="entry name" value="Cupredoxin"/>
</dbReference>
<dbReference type="GO" id="GO:0009055">
    <property type="term" value="F:electron transfer activity"/>
    <property type="evidence" value="ECO:0007669"/>
    <property type="project" value="InterPro"/>
</dbReference>
<dbReference type="PANTHER" id="PTHR33021">
    <property type="entry name" value="BLUE COPPER PROTEIN"/>
    <property type="match status" value="1"/>
</dbReference>
<reference evidence="6" key="2">
    <citation type="submission" date="2019-01" db="UniProtKB">
        <authorList>
            <consortium name="EnsemblPlants"/>
        </authorList>
    </citation>
    <scope>IDENTIFICATION</scope>
    <source>
        <strain evidence="6">cv. Heinz 1706</strain>
    </source>
</reference>
<dbReference type="InParanoid" id="A0A3Q7I5Z5"/>
<feature type="chain" id="PRO_5018760324" description="Phytocyanin domain-containing protein" evidence="4">
    <location>
        <begin position="29"/>
        <end position="183"/>
    </location>
</feature>
<dbReference type="SUPFAM" id="SSF49503">
    <property type="entry name" value="Cupredoxins"/>
    <property type="match status" value="1"/>
</dbReference>
<dbReference type="FunCoup" id="A0A3Q7I5Z5">
    <property type="interactions" value="5"/>
</dbReference>
<dbReference type="KEGG" id="sly:101258187"/>
<dbReference type="OrthoDB" id="1933492at2759"/>
<keyword evidence="4" id="KW-0732">Signal</keyword>
<dbReference type="FunFam" id="2.60.40.420:FF:000003">
    <property type="entry name" value="Blue copper"/>
    <property type="match status" value="1"/>
</dbReference>
<accession>A0A3Q7I5Z5</accession>
<feature type="signal peptide" evidence="4">
    <location>
        <begin position="1"/>
        <end position="28"/>
    </location>
</feature>
<dbReference type="InterPro" id="IPR039391">
    <property type="entry name" value="Phytocyanin-like"/>
</dbReference>
<evidence type="ECO:0000313" key="6">
    <source>
        <dbReference type="EnsemblPlants" id="Solyc09g075810.3.1"/>
    </source>
</evidence>
<sequence>MAFCILENIPKMTLLFLILACFMQLCFGVVYKVGESAGWTTIGNVDYKQWAASKTFQVGDVIVFQYSPQFHNVMQVTHAEYQSCNASAPIATHTTGKDSITITAHGHHFFLCGVPGHCQAGQKVDINVLRVSSSVSPSQSPSSLSHIPAVAVPAPSPSHASYWLPSKTGLVLAVALVLLVSFA</sequence>
<dbReference type="GeneID" id="101258187"/>
<dbReference type="GO" id="GO:0005886">
    <property type="term" value="C:plasma membrane"/>
    <property type="evidence" value="ECO:0000318"/>
    <property type="project" value="GO_Central"/>
</dbReference>
<protein>
    <recommendedName>
        <fullName evidence="5">Phytocyanin domain-containing protein</fullName>
    </recommendedName>
</protein>
<evidence type="ECO:0000313" key="7">
    <source>
        <dbReference type="Proteomes" id="UP000004994"/>
    </source>
</evidence>
<evidence type="ECO:0000259" key="5">
    <source>
        <dbReference type="PROSITE" id="PS51485"/>
    </source>
</evidence>
<dbReference type="OMA" id="FQYSPQF"/>
<dbReference type="PaxDb" id="4081-Solyc09g075810.2.1"/>
<evidence type="ECO:0000256" key="1">
    <source>
        <dbReference type="ARBA" id="ARBA00022723"/>
    </source>
</evidence>
<dbReference type="Pfam" id="PF02298">
    <property type="entry name" value="Cu_bind_like"/>
    <property type="match status" value="1"/>
</dbReference>
<evidence type="ECO:0000256" key="3">
    <source>
        <dbReference type="SAM" id="Phobius"/>
    </source>
</evidence>
<evidence type="ECO:0000256" key="2">
    <source>
        <dbReference type="ARBA" id="ARBA00023180"/>
    </source>
</evidence>
<keyword evidence="2" id="KW-0325">Glycoprotein</keyword>
<dbReference type="Gramene" id="Solyc09g075810.3.1">
    <property type="protein sequence ID" value="Solyc09g075810.3.1"/>
    <property type="gene ID" value="Solyc09g075810.3"/>
</dbReference>
<proteinExistence type="predicted"/>
<keyword evidence="3" id="KW-0812">Transmembrane</keyword>
<dbReference type="PROSITE" id="PS51485">
    <property type="entry name" value="PHYTOCYANIN"/>
    <property type="match status" value="1"/>
</dbReference>
<dbReference type="AlphaFoldDB" id="A0A3Q7I5Z5"/>
<organism evidence="6">
    <name type="scientific">Solanum lycopersicum</name>
    <name type="common">Tomato</name>
    <name type="synonym">Lycopersicon esculentum</name>
    <dbReference type="NCBI Taxonomy" id="4081"/>
    <lineage>
        <taxon>Eukaryota</taxon>
        <taxon>Viridiplantae</taxon>
        <taxon>Streptophyta</taxon>
        <taxon>Embryophyta</taxon>
        <taxon>Tracheophyta</taxon>
        <taxon>Spermatophyta</taxon>
        <taxon>Magnoliopsida</taxon>
        <taxon>eudicotyledons</taxon>
        <taxon>Gunneridae</taxon>
        <taxon>Pentapetalae</taxon>
        <taxon>asterids</taxon>
        <taxon>lamiids</taxon>
        <taxon>Solanales</taxon>
        <taxon>Solanaceae</taxon>
        <taxon>Solanoideae</taxon>
        <taxon>Solaneae</taxon>
        <taxon>Solanum</taxon>
        <taxon>Solanum subgen. Lycopersicon</taxon>
    </lineage>
</organism>
<dbReference type="Gene3D" id="2.60.40.420">
    <property type="entry name" value="Cupredoxins - blue copper proteins"/>
    <property type="match status" value="1"/>
</dbReference>
<name>A0A3Q7I5Z5_SOLLC</name>
<evidence type="ECO:0000256" key="4">
    <source>
        <dbReference type="SAM" id="SignalP"/>
    </source>
</evidence>
<dbReference type="GO" id="GO:0046872">
    <property type="term" value="F:metal ion binding"/>
    <property type="evidence" value="ECO:0007669"/>
    <property type="project" value="UniProtKB-KW"/>
</dbReference>
<feature type="domain" description="Phytocyanin" evidence="5">
    <location>
        <begin position="29"/>
        <end position="130"/>
    </location>
</feature>
<reference evidence="6" key="1">
    <citation type="journal article" date="2012" name="Nature">
        <title>The tomato genome sequence provides insights into fleshy fruit evolution.</title>
        <authorList>
            <consortium name="Tomato Genome Consortium"/>
        </authorList>
    </citation>
    <scope>NUCLEOTIDE SEQUENCE [LARGE SCALE GENOMIC DNA]</scope>
    <source>
        <strain evidence="6">cv. Heinz 1706</strain>
    </source>
</reference>
<keyword evidence="3" id="KW-1133">Transmembrane helix</keyword>
<dbReference type="SMR" id="A0A3Q7I5Z5"/>
<dbReference type="Proteomes" id="UP000004994">
    <property type="component" value="Chromosome 9"/>
</dbReference>
<dbReference type="PANTHER" id="PTHR33021:SF339">
    <property type="entry name" value="OS07G0570600 PROTEIN"/>
    <property type="match status" value="1"/>
</dbReference>
<dbReference type="EnsemblPlants" id="Solyc09g075810.3.1">
    <property type="protein sequence ID" value="Solyc09g075810.3.1"/>
    <property type="gene ID" value="Solyc09g075810.3"/>
</dbReference>
<keyword evidence="7" id="KW-1185">Reference proteome</keyword>
<keyword evidence="1" id="KW-0479">Metal-binding</keyword>